<protein>
    <submittedName>
        <fullName evidence="7">Signal transduction histidine kinase</fullName>
    </submittedName>
</protein>
<gene>
    <name evidence="7" type="ORF">GA0070617_2811</name>
</gene>
<feature type="transmembrane region" description="Helical" evidence="4">
    <location>
        <begin position="71"/>
        <end position="99"/>
    </location>
</feature>
<keyword evidence="1" id="KW-0808">Transferase</keyword>
<dbReference type="PANTHER" id="PTHR24421:SF59">
    <property type="entry name" value="OXYGEN SENSOR HISTIDINE KINASE NREB"/>
    <property type="match status" value="1"/>
</dbReference>
<dbReference type="Gene3D" id="3.30.565.10">
    <property type="entry name" value="Histidine kinase-like ATPase, C-terminal domain"/>
    <property type="match status" value="1"/>
</dbReference>
<evidence type="ECO:0000313" key="8">
    <source>
        <dbReference type="Proteomes" id="UP000198937"/>
    </source>
</evidence>
<dbReference type="GO" id="GO:0016020">
    <property type="term" value="C:membrane"/>
    <property type="evidence" value="ECO:0007669"/>
    <property type="project" value="InterPro"/>
</dbReference>
<dbReference type="Pfam" id="PF02518">
    <property type="entry name" value="HATPase_c"/>
    <property type="match status" value="1"/>
</dbReference>
<dbReference type="RefSeq" id="WP_217628808.1">
    <property type="nucleotide sequence ID" value="NZ_BMMJ01000009.1"/>
</dbReference>
<dbReference type="EMBL" id="FMIA01000002">
    <property type="protein sequence ID" value="SCL54937.1"/>
    <property type="molecule type" value="Genomic_DNA"/>
</dbReference>
<keyword evidence="3" id="KW-0902">Two-component regulatory system</keyword>
<keyword evidence="2 7" id="KW-0418">Kinase</keyword>
<dbReference type="AlphaFoldDB" id="A0A1C6ULI4"/>
<evidence type="ECO:0000256" key="3">
    <source>
        <dbReference type="ARBA" id="ARBA00023012"/>
    </source>
</evidence>
<keyword evidence="4" id="KW-1133">Transmembrane helix</keyword>
<evidence type="ECO:0000256" key="1">
    <source>
        <dbReference type="ARBA" id="ARBA00022679"/>
    </source>
</evidence>
<dbReference type="GO" id="GO:0000155">
    <property type="term" value="F:phosphorelay sensor kinase activity"/>
    <property type="evidence" value="ECO:0007669"/>
    <property type="project" value="InterPro"/>
</dbReference>
<dbReference type="GO" id="GO:0046983">
    <property type="term" value="F:protein dimerization activity"/>
    <property type="evidence" value="ECO:0007669"/>
    <property type="project" value="InterPro"/>
</dbReference>
<dbReference type="InterPro" id="IPR003594">
    <property type="entry name" value="HATPase_dom"/>
</dbReference>
<feature type="transmembrane region" description="Helical" evidence="4">
    <location>
        <begin position="133"/>
        <end position="154"/>
    </location>
</feature>
<evidence type="ECO:0000256" key="4">
    <source>
        <dbReference type="SAM" id="Phobius"/>
    </source>
</evidence>
<evidence type="ECO:0000259" key="6">
    <source>
        <dbReference type="Pfam" id="PF07730"/>
    </source>
</evidence>
<dbReference type="CDD" id="cd16917">
    <property type="entry name" value="HATPase_UhpB-NarQ-NarX-like"/>
    <property type="match status" value="1"/>
</dbReference>
<feature type="transmembrane region" description="Helical" evidence="4">
    <location>
        <begin position="105"/>
        <end position="126"/>
    </location>
</feature>
<reference evidence="8" key="1">
    <citation type="submission" date="2016-06" db="EMBL/GenBank/DDBJ databases">
        <authorList>
            <person name="Varghese N."/>
            <person name="Submissions Spin"/>
        </authorList>
    </citation>
    <scope>NUCLEOTIDE SEQUENCE [LARGE SCALE GENOMIC DNA]</scope>
    <source>
        <strain evidence="8">DSM 45577</strain>
    </source>
</reference>
<dbReference type="InterPro" id="IPR050482">
    <property type="entry name" value="Sensor_HK_TwoCompSys"/>
</dbReference>
<feature type="domain" description="Signal transduction histidine kinase subgroup 3 dimerisation and phosphoacceptor" evidence="6">
    <location>
        <begin position="186"/>
        <end position="247"/>
    </location>
</feature>
<dbReference type="Pfam" id="PF07730">
    <property type="entry name" value="HisKA_3"/>
    <property type="match status" value="1"/>
</dbReference>
<dbReference type="STRING" id="683228.GA0070617_2811"/>
<feature type="domain" description="Histidine kinase/HSP90-like ATPase" evidence="5">
    <location>
        <begin position="285"/>
        <end position="331"/>
    </location>
</feature>
<evidence type="ECO:0000313" key="7">
    <source>
        <dbReference type="EMBL" id="SCL54937.1"/>
    </source>
</evidence>
<accession>A0A1C6ULI4</accession>
<dbReference type="InterPro" id="IPR011712">
    <property type="entry name" value="Sig_transdc_His_kin_sub3_dim/P"/>
</dbReference>
<keyword evidence="4" id="KW-0472">Membrane</keyword>
<dbReference type="PANTHER" id="PTHR24421">
    <property type="entry name" value="NITRATE/NITRITE SENSOR PROTEIN NARX-RELATED"/>
    <property type="match status" value="1"/>
</dbReference>
<evidence type="ECO:0000256" key="2">
    <source>
        <dbReference type="ARBA" id="ARBA00022777"/>
    </source>
</evidence>
<keyword evidence="8" id="KW-1185">Reference proteome</keyword>
<feature type="transmembrane region" description="Helical" evidence="4">
    <location>
        <begin position="38"/>
        <end position="59"/>
    </location>
</feature>
<organism evidence="7 8">
    <name type="scientific">Micromonospora yangpuensis</name>
    <dbReference type="NCBI Taxonomy" id="683228"/>
    <lineage>
        <taxon>Bacteria</taxon>
        <taxon>Bacillati</taxon>
        <taxon>Actinomycetota</taxon>
        <taxon>Actinomycetes</taxon>
        <taxon>Micromonosporales</taxon>
        <taxon>Micromonosporaceae</taxon>
        <taxon>Micromonospora</taxon>
    </lineage>
</organism>
<keyword evidence="4" id="KW-0812">Transmembrane</keyword>
<dbReference type="Proteomes" id="UP000198937">
    <property type="component" value="Unassembled WGS sequence"/>
</dbReference>
<evidence type="ECO:0000259" key="5">
    <source>
        <dbReference type="Pfam" id="PF02518"/>
    </source>
</evidence>
<sequence>MRRMGLDEWSGLAMLLVCVGAASPVVVGVVDPDVPVPVWVGLFLTTMMAALTAVAGTTVRPVRRRVAYGTAVLAGWAVVVTAPQAGLLPILLVVLAAFGPEVVRLPANLVVVALNTVVIGVAMGRINDVGLQLGMAAAFYGLIQLATVFSVTAVRREKQLRRELARAHVDLQAASVLLAGSARTAERLRISRELHDLIGHQLTVLTLELEAARHRPADAAGAHVERANRVARDVLADVRSTVGTLRAGPATDLAEALRAVGRDVPGLAVTVEVGDDVLADEEQTAALVRTVQEIVTNTLRHAGARRLRVEVAVDGDTIRLTATDDGQGATEVVEGNGLRGIAERFAALGGAVEYDGGAGFRVVGRVPRR</sequence>
<dbReference type="InterPro" id="IPR036890">
    <property type="entry name" value="HATPase_C_sf"/>
</dbReference>
<proteinExistence type="predicted"/>
<dbReference type="Gene3D" id="1.20.5.1930">
    <property type="match status" value="1"/>
</dbReference>
<name>A0A1C6ULI4_9ACTN</name>
<dbReference type="SUPFAM" id="SSF55874">
    <property type="entry name" value="ATPase domain of HSP90 chaperone/DNA topoisomerase II/histidine kinase"/>
    <property type="match status" value="1"/>
</dbReference>